<dbReference type="Proteomes" id="UP001057402">
    <property type="component" value="Chromosome 5"/>
</dbReference>
<gene>
    <name evidence="1" type="ORF">MLD38_019028</name>
</gene>
<keyword evidence="2" id="KW-1185">Reference proteome</keyword>
<proteinExistence type="predicted"/>
<protein>
    <submittedName>
        <fullName evidence="1">Uncharacterized protein</fullName>
    </submittedName>
</protein>
<accession>A0ACB9QVL6</accession>
<organism evidence="1 2">
    <name type="scientific">Melastoma candidum</name>
    <dbReference type="NCBI Taxonomy" id="119954"/>
    <lineage>
        <taxon>Eukaryota</taxon>
        <taxon>Viridiplantae</taxon>
        <taxon>Streptophyta</taxon>
        <taxon>Embryophyta</taxon>
        <taxon>Tracheophyta</taxon>
        <taxon>Spermatophyta</taxon>
        <taxon>Magnoliopsida</taxon>
        <taxon>eudicotyledons</taxon>
        <taxon>Gunneridae</taxon>
        <taxon>Pentapetalae</taxon>
        <taxon>rosids</taxon>
        <taxon>malvids</taxon>
        <taxon>Myrtales</taxon>
        <taxon>Melastomataceae</taxon>
        <taxon>Melastomatoideae</taxon>
        <taxon>Melastomateae</taxon>
        <taxon>Melastoma</taxon>
    </lineage>
</organism>
<evidence type="ECO:0000313" key="1">
    <source>
        <dbReference type="EMBL" id="KAI4370708.1"/>
    </source>
</evidence>
<sequence>MLCCSCIAVMFVDLFQVKECVRANKVLSLRCQKRESRKSSASYNMVIDGFARLGNFESAKKVLERMESDEYTRPCSAAYFSLIRNMVREGEINSALEVGNCEEKVGYSVCDQRPGRWIGQKGKSKGGKRCQRNNKKEA</sequence>
<reference evidence="2" key="1">
    <citation type="journal article" date="2023" name="Front. Plant Sci.">
        <title>Chromosomal-level genome assembly of Melastoma candidum provides insights into trichome evolution.</title>
        <authorList>
            <person name="Zhong Y."/>
            <person name="Wu W."/>
            <person name="Sun C."/>
            <person name="Zou P."/>
            <person name="Liu Y."/>
            <person name="Dai S."/>
            <person name="Zhou R."/>
        </authorList>
    </citation>
    <scope>NUCLEOTIDE SEQUENCE [LARGE SCALE GENOMIC DNA]</scope>
</reference>
<name>A0ACB9QVL6_9MYRT</name>
<evidence type="ECO:0000313" key="2">
    <source>
        <dbReference type="Proteomes" id="UP001057402"/>
    </source>
</evidence>
<dbReference type="EMBL" id="CM042884">
    <property type="protein sequence ID" value="KAI4370708.1"/>
    <property type="molecule type" value="Genomic_DNA"/>
</dbReference>
<comment type="caution">
    <text evidence="1">The sequence shown here is derived from an EMBL/GenBank/DDBJ whole genome shotgun (WGS) entry which is preliminary data.</text>
</comment>